<organism evidence="1 2">
    <name type="scientific">Smittium simulii</name>
    <dbReference type="NCBI Taxonomy" id="133385"/>
    <lineage>
        <taxon>Eukaryota</taxon>
        <taxon>Fungi</taxon>
        <taxon>Fungi incertae sedis</taxon>
        <taxon>Zoopagomycota</taxon>
        <taxon>Kickxellomycotina</taxon>
        <taxon>Harpellomycetes</taxon>
        <taxon>Harpellales</taxon>
        <taxon>Legeriomycetaceae</taxon>
        <taxon>Smittium</taxon>
    </lineage>
</organism>
<keyword evidence="2" id="KW-1185">Reference proteome</keyword>
<evidence type="ECO:0000313" key="1">
    <source>
        <dbReference type="EMBL" id="PVU91901.1"/>
    </source>
</evidence>
<comment type="caution">
    <text evidence="1">The sequence shown here is derived from an EMBL/GenBank/DDBJ whole genome shotgun (WGS) entry which is preliminary data.</text>
</comment>
<dbReference type="EMBL" id="MBFR01000181">
    <property type="protein sequence ID" value="PVU91901.1"/>
    <property type="molecule type" value="Genomic_DNA"/>
</dbReference>
<dbReference type="AlphaFoldDB" id="A0A2T9YHU4"/>
<sequence>MEQELIQLIKDLSGKVNILYNKREANSTYQEQEMKLAAKVLVWGIDVRTILQEAVISNWPLTHYMEAGTSCNWMGLELIARSYAKSGFIEKRFIEECPFCKNIAPETIKHTTLELSRCPALCAKILVQYINMICKDPTLLCVKTTLTTAKFLSAIALSRYLMLNSIRLVPIPQINSHRIHMLW</sequence>
<proteinExistence type="predicted"/>
<dbReference type="Proteomes" id="UP000245383">
    <property type="component" value="Unassembled WGS sequence"/>
</dbReference>
<name>A0A2T9YHU4_9FUNG</name>
<gene>
    <name evidence="1" type="ORF">BB561_004141</name>
</gene>
<dbReference type="OrthoDB" id="5588518at2759"/>
<protein>
    <submittedName>
        <fullName evidence="1">Uncharacterized protein</fullName>
    </submittedName>
</protein>
<accession>A0A2T9YHU4</accession>
<reference evidence="1 2" key="1">
    <citation type="journal article" date="2018" name="MBio">
        <title>Comparative Genomics Reveals the Core Gene Toolbox for the Fungus-Insect Symbiosis.</title>
        <authorList>
            <person name="Wang Y."/>
            <person name="Stata M."/>
            <person name="Wang W."/>
            <person name="Stajich J.E."/>
            <person name="White M.M."/>
            <person name="Moncalvo J.M."/>
        </authorList>
    </citation>
    <scope>NUCLEOTIDE SEQUENCE [LARGE SCALE GENOMIC DNA]</scope>
    <source>
        <strain evidence="1 2">SWE-8-4</strain>
    </source>
</reference>
<evidence type="ECO:0000313" key="2">
    <source>
        <dbReference type="Proteomes" id="UP000245383"/>
    </source>
</evidence>